<feature type="compositionally biased region" description="Basic and acidic residues" evidence="1">
    <location>
        <begin position="837"/>
        <end position="850"/>
    </location>
</feature>
<evidence type="ECO:0000313" key="4">
    <source>
        <dbReference type="Proteomes" id="UP000298138"/>
    </source>
</evidence>
<dbReference type="Proteomes" id="UP000298138">
    <property type="component" value="Unassembled WGS sequence"/>
</dbReference>
<protein>
    <submittedName>
        <fullName evidence="3">DUF1708-domain-containing protein</fullName>
    </submittedName>
</protein>
<evidence type="ECO:0000313" key="3">
    <source>
        <dbReference type="EMBL" id="TGZ81960.1"/>
    </source>
</evidence>
<dbReference type="EMBL" id="ML220117">
    <property type="protein sequence ID" value="TGZ81960.1"/>
    <property type="molecule type" value="Genomic_DNA"/>
</dbReference>
<feature type="compositionally biased region" description="Basic and acidic residues" evidence="1">
    <location>
        <begin position="866"/>
        <end position="882"/>
    </location>
</feature>
<proteinExistence type="predicted"/>
<evidence type="ECO:0000259" key="2">
    <source>
        <dbReference type="Pfam" id="PF08101"/>
    </source>
</evidence>
<keyword evidence="4" id="KW-1185">Reference proteome</keyword>
<dbReference type="STRING" id="341454.A0A4S2MYY6"/>
<reference evidence="3 4" key="1">
    <citation type="submission" date="2019-04" db="EMBL/GenBank/DDBJ databases">
        <title>Comparative genomics and transcriptomics to analyze fruiting body development in filamentous ascomycetes.</title>
        <authorList>
            <consortium name="DOE Joint Genome Institute"/>
            <person name="Lutkenhaus R."/>
            <person name="Traeger S."/>
            <person name="Breuer J."/>
            <person name="Kuo A."/>
            <person name="Lipzen A."/>
            <person name="Pangilinan J."/>
            <person name="Dilworth D."/>
            <person name="Sandor L."/>
            <person name="Poggeler S."/>
            <person name="Barry K."/>
            <person name="Grigoriev I.V."/>
            <person name="Nowrousian M."/>
        </authorList>
    </citation>
    <scope>NUCLEOTIDE SEQUENCE [LARGE SCALE GENOMIC DNA]</scope>
    <source>
        <strain evidence="3 4">CBS 389.68</strain>
    </source>
</reference>
<dbReference type="InParanoid" id="A0A4S2MYY6"/>
<feature type="region of interest" description="Disordered" evidence="1">
    <location>
        <begin position="354"/>
        <end position="408"/>
    </location>
</feature>
<dbReference type="OrthoDB" id="3362494at2759"/>
<accession>A0A4S2MYY6</accession>
<gene>
    <name evidence="3" type="ORF">EX30DRAFT_240548</name>
</gene>
<dbReference type="InterPro" id="IPR037508">
    <property type="entry name" value="Msb1/Mug8"/>
</dbReference>
<dbReference type="InterPro" id="IPR012965">
    <property type="entry name" value="Msb1/Mug8_dom"/>
</dbReference>
<feature type="region of interest" description="Disordered" evidence="1">
    <location>
        <begin position="635"/>
        <end position="906"/>
    </location>
</feature>
<organism evidence="3 4">
    <name type="scientific">Ascodesmis nigricans</name>
    <dbReference type="NCBI Taxonomy" id="341454"/>
    <lineage>
        <taxon>Eukaryota</taxon>
        <taxon>Fungi</taxon>
        <taxon>Dikarya</taxon>
        <taxon>Ascomycota</taxon>
        <taxon>Pezizomycotina</taxon>
        <taxon>Pezizomycetes</taxon>
        <taxon>Pezizales</taxon>
        <taxon>Ascodesmidaceae</taxon>
        <taxon>Ascodesmis</taxon>
    </lineage>
</organism>
<dbReference type="AlphaFoldDB" id="A0A4S2MYY6"/>
<feature type="compositionally biased region" description="Polar residues" evidence="1">
    <location>
        <begin position="701"/>
        <end position="721"/>
    </location>
</feature>
<feature type="compositionally biased region" description="Acidic residues" evidence="1">
    <location>
        <begin position="357"/>
        <end position="367"/>
    </location>
</feature>
<feature type="compositionally biased region" description="Pro residues" evidence="1">
    <location>
        <begin position="656"/>
        <end position="674"/>
    </location>
</feature>
<dbReference type="PANTHER" id="PTHR28093:SF1">
    <property type="entry name" value="MORPHOGENESIS-RELATED PROTEIN MSB1"/>
    <property type="match status" value="1"/>
</dbReference>
<feature type="domain" description="Meiotically up-regulated protein Msb1/Mug8" evidence="2">
    <location>
        <begin position="37"/>
        <end position="514"/>
    </location>
</feature>
<name>A0A4S2MYY6_9PEZI</name>
<sequence length="934" mass="103364">MPSFLSKVLKRDGSKKGQAQPTEPQKPKWEDGWMRTEVDPEEVQELLRGCTREIKSRGLTTPFIILPYRPEHESSAARPFIRTFFNPRSTPPTGETLRQELRLTEPEVLISAIKWCWSRLPGGVVTWDVYELFRQGEVDSSMARDSFATFIPISAESEARAQIIFDYFDILSAIAAHAKNNGLGGLKLSRMAGWWAFEHSDTGFGFEGGYASWQAAADATCHLFFAYMRSLSPEDPSKAVTLLPTSLRALVASIDYPPVTPPQLQSPSVRVCLTVDKLAPTPFALVRRAKHHQYRPGSSALRIFTEYEDPVRALTEECRRVLKAIASSQSTAKGTSGLQEKSWSRFEDLGFSGLLDDSPDSDEDDDGLPSSELKRTRREFEQINAGAGPLSGPRILGDETARPTTPSWADFMDGGFGERQMRPGKPALLLPPDRILPSLEPQERVMSAASHRRDELDPGELETVTPMEIDEAFWWVWMSSLAGEETAGRKAVFGRCALVETNIKGCKWLVVEEKVRGAAKLDDPSLLKKDKRRFKMTLRRKKDPSRSETPQPMKQFNPSLSTMNRSNVAPEQSAKIQAAAAALRENRTADGHREKLVSSSANYNTKAFTLQPVVVSEATSAMKWANQYDKHAIRDAYLQGKPTPKTPTAEQREESSPPPPLPLKDSPVLPPPSPKINKNSRNAVVPPTSPTGGRDSPVTERPSSMNASPGSQASSIHSATLKTDRDGKNKVTRLRAMFGKKEAEAQQTRLTPPKPMERKLSIRKQPTPAPVQVSMPARVEPEPTLTVPAEAPRPASAADRRQQEEEAKRSFSNFDQGPLEDMPAFVPESPRIQTASPERKQTPEPIRDDVSEPTSPSPANQEPPAMEDRWAQIRRNAAERAKAAPKQPATPVTRGSIDDGETSGEETIEARVARIKARVAELTSNPDVAPRHPM</sequence>
<feature type="compositionally biased region" description="Basic and acidic residues" evidence="1">
    <location>
        <begin position="372"/>
        <end position="381"/>
    </location>
</feature>
<dbReference type="CDD" id="cd04401">
    <property type="entry name" value="RhoGAP_fMSB1"/>
    <property type="match status" value="1"/>
</dbReference>
<feature type="compositionally biased region" description="Polar residues" evidence="1">
    <location>
        <begin position="547"/>
        <end position="570"/>
    </location>
</feature>
<dbReference type="Pfam" id="PF08101">
    <property type="entry name" value="Msb1-Mug8_dom"/>
    <property type="match status" value="1"/>
</dbReference>
<feature type="region of interest" description="Disordered" evidence="1">
    <location>
        <begin position="535"/>
        <end position="573"/>
    </location>
</feature>
<feature type="region of interest" description="Disordered" evidence="1">
    <location>
        <begin position="1"/>
        <end position="33"/>
    </location>
</feature>
<dbReference type="PANTHER" id="PTHR28093">
    <property type="entry name" value="MORPHOGENESIS-RELATED PROTEIN MSB1"/>
    <property type="match status" value="1"/>
</dbReference>
<feature type="compositionally biased region" description="Basic and acidic residues" evidence="1">
    <location>
        <begin position="798"/>
        <end position="809"/>
    </location>
</feature>
<evidence type="ECO:0000256" key="1">
    <source>
        <dbReference type="SAM" id="MobiDB-lite"/>
    </source>
</evidence>